<dbReference type="EMBL" id="JASCZI010063966">
    <property type="protein sequence ID" value="MED6141516.1"/>
    <property type="molecule type" value="Genomic_DNA"/>
</dbReference>
<sequence length="197" mass="22290">MRVSQRTPPLLSTSEVSAATPLVLFLLAPLRSELHMATSISDSSGFQQCRRFERSRWEEKRLVFSYSSSLLQSYPLYYPSSLLCLCDPLWATTFPLGLVLQMVVATLGELLSYNNFVIENVIASWFICLHVYMASIFYNQYKLLARSGNKVQEKTLFGAIFVKVVAPKPATEPNPAQEERRSKRRHESNDATEAQSG</sequence>
<reference evidence="3 4" key="1">
    <citation type="journal article" date="2023" name="Plants (Basel)">
        <title>Bridging the Gap: Combining Genomics and Transcriptomics Approaches to Understand Stylosanthes scabra, an Orphan Legume from the Brazilian Caatinga.</title>
        <authorList>
            <person name="Ferreira-Neto J.R.C."/>
            <person name="da Silva M.D."/>
            <person name="Binneck E."/>
            <person name="de Melo N.F."/>
            <person name="da Silva R.H."/>
            <person name="de Melo A.L.T.M."/>
            <person name="Pandolfi V."/>
            <person name="Bustamante F.O."/>
            <person name="Brasileiro-Vidal A.C."/>
            <person name="Benko-Iseppon A.M."/>
        </authorList>
    </citation>
    <scope>NUCLEOTIDE SEQUENCE [LARGE SCALE GENOMIC DNA]</scope>
    <source>
        <tissue evidence="3">Leaves</tissue>
    </source>
</reference>
<evidence type="ECO:0000313" key="4">
    <source>
        <dbReference type="Proteomes" id="UP001341840"/>
    </source>
</evidence>
<evidence type="ECO:0000256" key="2">
    <source>
        <dbReference type="SAM" id="Phobius"/>
    </source>
</evidence>
<comment type="caution">
    <text evidence="3">The sequence shown here is derived from an EMBL/GenBank/DDBJ whole genome shotgun (WGS) entry which is preliminary data.</text>
</comment>
<feature type="transmembrane region" description="Helical" evidence="2">
    <location>
        <begin position="82"/>
        <end position="104"/>
    </location>
</feature>
<feature type="transmembrane region" description="Helical" evidence="2">
    <location>
        <begin position="116"/>
        <end position="138"/>
    </location>
</feature>
<feature type="non-terminal residue" evidence="3">
    <location>
        <position position="197"/>
    </location>
</feature>
<gene>
    <name evidence="3" type="ORF">PIB30_104228</name>
</gene>
<name>A0ABU6SYH2_9FABA</name>
<organism evidence="3 4">
    <name type="scientific">Stylosanthes scabra</name>
    <dbReference type="NCBI Taxonomy" id="79078"/>
    <lineage>
        <taxon>Eukaryota</taxon>
        <taxon>Viridiplantae</taxon>
        <taxon>Streptophyta</taxon>
        <taxon>Embryophyta</taxon>
        <taxon>Tracheophyta</taxon>
        <taxon>Spermatophyta</taxon>
        <taxon>Magnoliopsida</taxon>
        <taxon>eudicotyledons</taxon>
        <taxon>Gunneridae</taxon>
        <taxon>Pentapetalae</taxon>
        <taxon>rosids</taxon>
        <taxon>fabids</taxon>
        <taxon>Fabales</taxon>
        <taxon>Fabaceae</taxon>
        <taxon>Papilionoideae</taxon>
        <taxon>50 kb inversion clade</taxon>
        <taxon>dalbergioids sensu lato</taxon>
        <taxon>Dalbergieae</taxon>
        <taxon>Pterocarpus clade</taxon>
        <taxon>Stylosanthes</taxon>
    </lineage>
</organism>
<evidence type="ECO:0000256" key="1">
    <source>
        <dbReference type="SAM" id="MobiDB-lite"/>
    </source>
</evidence>
<proteinExistence type="predicted"/>
<keyword evidence="2" id="KW-0472">Membrane</keyword>
<keyword evidence="2" id="KW-0812">Transmembrane</keyword>
<keyword evidence="4" id="KW-1185">Reference proteome</keyword>
<feature type="region of interest" description="Disordered" evidence="1">
    <location>
        <begin position="169"/>
        <end position="197"/>
    </location>
</feature>
<evidence type="ECO:0000313" key="3">
    <source>
        <dbReference type="EMBL" id="MED6141516.1"/>
    </source>
</evidence>
<keyword evidence="2" id="KW-1133">Transmembrane helix</keyword>
<protein>
    <submittedName>
        <fullName evidence="3">Uncharacterized protein</fullName>
    </submittedName>
</protein>
<accession>A0ABU6SYH2</accession>
<dbReference type="Proteomes" id="UP001341840">
    <property type="component" value="Unassembled WGS sequence"/>
</dbReference>